<evidence type="ECO:0000256" key="6">
    <source>
        <dbReference type="ARBA" id="ARBA00049880"/>
    </source>
</evidence>
<name>A0A2A5SZ64_9GAMM</name>
<dbReference type="AlphaFoldDB" id="A0A2A5SZ64"/>
<evidence type="ECO:0000313" key="9">
    <source>
        <dbReference type="Proteomes" id="UP000219020"/>
    </source>
</evidence>
<proteinExistence type="inferred from homology"/>
<evidence type="ECO:0000256" key="1">
    <source>
        <dbReference type="ARBA" id="ARBA00009342"/>
    </source>
</evidence>
<dbReference type="EMBL" id="NBYY01000037">
    <property type="protein sequence ID" value="PCS21213.1"/>
    <property type="molecule type" value="Genomic_DNA"/>
</dbReference>
<organism evidence="8 9">
    <name type="scientific">Candidatus Enterovibrio escicola</name>
    <dbReference type="NCBI Taxonomy" id="1927127"/>
    <lineage>
        <taxon>Bacteria</taxon>
        <taxon>Pseudomonadati</taxon>
        <taxon>Pseudomonadota</taxon>
        <taxon>Gammaproteobacteria</taxon>
        <taxon>Vibrionales</taxon>
        <taxon>Vibrionaceae</taxon>
        <taxon>Enterovibrio</taxon>
    </lineage>
</organism>
<dbReference type="Proteomes" id="UP000219020">
    <property type="component" value="Unassembled WGS sequence"/>
</dbReference>
<evidence type="ECO:0000259" key="7">
    <source>
        <dbReference type="PROSITE" id="PS51186"/>
    </source>
</evidence>
<dbReference type="Pfam" id="PF13508">
    <property type="entry name" value="Acetyltransf_7"/>
    <property type="match status" value="1"/>
</dbReference>
<feature type="domain" description="N-acetyltransferase" evidence="7">
    <location>
        <begin position="3"/>
        <end position="168"/>
    </location>
</feature>
<dbReference type="InterPro" id="IPR000182">
    <property type="entry name" value="GNAT_dom"/>
</dbReference>
<keyword evidence="3" id="KW-1277">Toxin-antitoxin system</keyword>
<comment type="similarity">
    <text evidence="1">Belongs to the acetyltransferase family. GNAT subfamily.</text>
</comment>
<keyword evidence="4 8" id="KW-0808">Transferase</keyword>
<evidence type="ECO:0000256" key="3">
    <source>
        <dbReference type="ARBA" id="ARBA00022649"/>
    </source>
</evidence>
<keyword evidence="9" id="KW-1185">Reference proteome</keyword>
<dbReference type="GO" id="GO:0016747">
    <property type="term" value="F:acyltransferase activity, transferring groups other than amino-acyl groups"/>
    <property type="evidence" value="ECO:0007669"/>
    <property type="project" value="InterPro"/>
</dbReference>
<dbReference type="PANTHER" id="PTHR36449">
    <property type="entry name" value="ACETYLTRANSFERASE-RELATED"/>
    <property type="match status" value="1"/>
</dbReference>
<accession>A0A2A5SZ64</accession>
<protein>
    <submittedName>
        <fullName evidence="8">GCN5-related N-acetyltransferase</fullName>
    </submittedName>
</protein>
<dbReference type="Gene3D" id="3.40.630.30">
    <property type="match status" value="1"/>
</dbReference>
<evidence type="ECO:0000256" key="5">
    <source>
        <dbReference type="ARBA" id="ARBA00023315"/>
    </source>
</evidence>
<keyword evidence="2" id="KW-0678">Repressor</keyword>
<evidence type="ECO:0000256" key="2">
    <source>
        <dbReference type="ARBA" id="ARBA00022491"/>
    </source>
</evidence>
<comment type="catalytic activity">
    <reaction evidence="6">
        <text>glycyl-tRNA(Gly) + acetyl-CoA = N-acetylglycyl-tRNA(Gly) + CoA + H(+)</text>
        <dbReference type="Rhea" id="RHEA:81867"/>
        <dbReference type="Rhea" id="RHEA-COMP:9683"/>
        <dbReference type="Rhea" id="RHEA-COMP:19766"/>
        <dbReference type="ChEBI" id="CHEBI:15378"/>
        <dbReference type="ChEBI" id="CHEBI:57287"/>
        <dbReference type="ChEBI" id="CHEBI:57288"/>
        <dbReference type="ChEBI" id="CHEBI:78522"/>
        <dbReference type="ChEBI" id="CHEBI:232036"/>
    </reaction>
</comment>
<dbReference type="OrthoDB" id="9799147at2"/>
<evidence type="ECO:0000256" key="4">
    <source>
        <dbReference type="ARBA" id="ARBA00022679"/>
    </source>
</evidence>
<dbReference type="PROSITE" id="PS51186">
    <property type="entry name" value="GNAT"/>
    <property type="match status" value="1"/>
</dbReference>
<sequence>MEGNGKTVSLERYDADTAYNLEDFDCDVPHLNEFLSKKMCKEARKMISVPYLCVIGDTKVVIGYFTLSSGSIERDYLTPRPRKEVPYSTVPCILLGRIAVCKSAQGHGLGKRLLGKAIQQAIVGSQSAGVFAMALRAEEHNWDFYKKAGFIQSNSGDRTTFFYSLRQAEQHI</sequence>
<comment type="caution">
    <text evidence="8">The sequence shown here is derived from an EMBL/GenBank/DDBJ whole genome shotgun (WGS) entry which is preliminary data.</text>
</comment>
<evidence type="ECO:0000313" key="8">
    <source>
        <dbReference type="EMBL" id="PCS21213.1"/>
    </source>
</evidence>
<reference evidence="9" key="1">
    <citation type="submission" date="2017-04" db="EMBL/GenBank/DDBJ databases">
        <title>Genome evolution of the luminous symbionts of deep sea anglerfish.</title>
        <authorList>
            <person name="Hendry T.A."/>
        </authorList>
    </citation>
    <scope>NUCLEOTIDE SEQUENCE [LARGE SCALE GENOMIC DNA]</scope>
</reference>
<dbReference type="CDD" id="cd04301">
    <property type="entry name" value="NAT_SF"/>
    <property type="match status" value="1"/>
</dbReference>
<keyword evidence="5" id="KW-0012">Acyltransferase</keyword>
<dbReference type="PANTHER" id="PTHR36449:SF1">
    <property type="entry name" value="ACETYLTRANSFERASE"/>
    <property type="match status" value="1"/>
</dbReference>
<dbReference type="SUPFAM" id="SSF55729">
    <property type="entry name" value="Acyl-CoA N-acyltransferases (Nat)"/>
    <property type="match status" value="1"/>
</dbReference>
<gene>
    <name evidence="8" type="ORF">BTN49_3223</name>
</gene>
<dbReference type="InterPro" id="IPR016181">
    <property type="entry name" value="Acyl_CoA_acyltransferase"/>
</dbReference>